<keyword evidence="3" id="KW-1185">Reference proteome</keyword>
<feature type="region of interest" description="Disordered" evidence="1">
    <location>
        <begin position="1"/>
        <end position="20"/>
    </location>
</feature>
<protein>
    <submittedName>
        <fullName evidence="2">Uncharacterized protein</fullName>
    </submittedName>
</protein>
<organism evidence="2 3">
    <name type="scientific">Entomortierella chlamydospora</name>
    <dbReference type="NCBI Taxonomy" id="101097"/>
    <lineage>
        <taxon>Eukaryota</taxon>
        <taxon>Fungi</taxon>
        <taxon>Fungi incertae sedis</taxon>
        <taxon>Mucoromycota</taxon>
        <taxon>Mortierellomycotina</taxon>
        <taxon>Mortierellomycetes</taxon>
        <taxon>Mortierellales</taxon>
        <taxon>Mortierellaceae</taxon>
        <taxon>Entomortierella</taxon>
    </lineage>
</organism>
<feature type="region of interest" description="Disordered" evidence="1">
    <location>
        <begin position="50"/>
        <end position="109"/>
    </location>
</feature>
<gene>
    <name evidence="2" type="ORF">BGZ80_004686</name>
</gene>
<evidence type="ECO:0000313" key="3">
    <source>
        <dbReference type="Proteomes" id="UP000703661"/>
    </source>
</evidence>
<name>A0A9P6MM80_9FUNG</name>
<dbReference type="Proteomes" id="UP000703661">
    <property type="component" value="Unassembled WGS sequence"/>
</dbReference>
<comment type="caution">
    <text evidence="2">The sequence shown here is derived from an EMBL/GenBank/DDBJ whole genome shotgun (WGS) entry which is preliminary data.</text>
</comment>
<evidence type="ECO:0000313" key="2">
    <source>
        <dbReference type="EMBL" id="KAG0007415.1"/>
    </source>
</evidence>
<proteinExistence type="predicted"/>
<dbReference type="AlphaFoldDB" id="A0A9P6MM80"/>
<dbReference type="EMBL" id="JAAAID010002365">
    <property type="protein sequence ID" value="KAG0007415.1"/>
    <property type="molecule type" value="Genomic_DNA"/>
</dbReference>
<sequence length="203" mass="22937">MSKRPLPEEQSESAPKELTFQISASDDVNRMLEVFQAMKDALNASGNITISIRNDASSDPDPKRQKKSGSSDSKAQSKESSAATSASASESSSSAPPPPPAMAISSSRVEQPKDKTIWWLNIEREITIAFFETAKEGLKFLRDHGLEPIKRRLGDYYAIYDTRENIYKKPIFLYFYRRSGEHEEYITLEEVSMAFQLCDEHDE</sequence>
<evidence type="ECO:0000256" key="1">
    <source>
        <dbReference type="SAM" id="MobiDB-lite"/>
    </source>
</evidence>
<reference evidence="2" key="1">
    <citation type="journal article" date="2020" name="Fungal Divers.">
        <title>Resolving the Mortierellaceae phylogeny through synthesis of multi-gene phylogenetics and phylogenomics.</title>
        <authorList>
            <person name="Vandepol N."/>
            <person name="Liber J."/>
            <person name="Desiro A."/>
            <person name="Na H."/>
            <person name="Kennedy M."/>
            <person name="Barry K."/>
            <person name="Grigoriev I.V."/>
            <person name="Miller A.N."/>
            <person name="O'Donnell K."/>
            <person name="Stajich J.E."/>
            <person name="Bonito G."/>
        </authorList>
    </citation>
    <scope>NUCLEOTIDE SEQUENCE</scope>
    <source>
        <strain evidence="2">NRRL 2769</strain>
    </source>
</reference>
<feature type="compositionally biased region" description="Low complexity" evidence="1">
    <location>
        <begin position="68"/>
        <end position="94"/>
    </location>
</feature>
<accession>A0A9P6MM80</accession>